<sequence length="483" mass="54654">MEQTLSDSDINIADRLEDVSLHKDQRHPSVSRPTRASIVDLPTELLLHIFELVYEEWNLDYHLPTSCCELPHVLATVCPRWLEVLLLLPQLWTHVVIFVDSDPTPLSSVRAFLEASKELTPIHVLVTRRDVESTPARISDTTERRRVHSVMQTILPHIHRIETMVFDVIHSSSLPRIGRDLFGDAPLMETLGLQCVNDDEVQSIEGIPHEFTTSELDELILDGRNFIDVCRLSSTGWFHTIQKITIAHLARPNNENFRLVCALDALTYCSQVKRITFHDVDMDYDRQRDAHSVVHHFPSLELLSLEDLSGHMLAGFHSITTNSSIMTSSGVQIAVKRCAMDNPALPTLCSLSLRGIGAEINLTETFMRWRGESLSFFDCPCLDDDLLKAMLICGKDDDGHPTPSCSQLKYVDIWNCENFTTGTLIALLKSRAAAESDKVKPLVVLTVCGRGPELLEEDAMWLKSNVRAFVWRTELPDGRKCWR</sequence>
<protein>
    <submittedName>
        <fullName evidence="1">Uncharacterized protein</fullName>
    </submittedName>
</protein>
<comment type="caution">
    <text evidence="1">The sequence shown here is derived from an EMBL/GenBank/DDBJ whole genome shotgun (WGS) entry which is preliminary data.</text>
</comment>
<evidence type="ECO:0000313" key="1">
    <source>
        <dbReference type="EMBL" id="KAH7918350.1"/>
    </source>
</evidence>
<organism evidence="1 2">
    <name type="scientific">Leucogyrophana mollusca</name>
    <dbReference type="NCBI Taxonomy" id="85980"/>
    <lineage>
        <taxon>Eukaryota</taxon>
        <taxon>Fungi</taxon>
        <taxon>Dikarya</taxon>
        <taxon>Basidiomycota</taxon>
        <taxon>Agaricomycotina</taxon>
        <taxon>Agaricomycetes</taxon>
        <taxon>Agaricomycetidae</taxon>
        <taxon>Boletales</taxon>
        <taxon>Boletales incertae sedis</taxon>
        <taxon>Leucogyrophana</taxon>
    </lineage>
</organism>
<gene>
    <name evidence="1" type="ORF">BV22DRAFT_1134654</name>
</gene>
<dbReference type="EMBL" id="MU266801">
    <property type="protein sequence ID" value="KAH7918350.1"/>
    <property type="molecule type" value="Genomic_DNA"/>
</dbReference>
<name>A0ACB8AYL9_9AGAM</name>
<evidence type="ECO:0000313" key="2">
    <source>
        <dbReference type="Proteomes" id="UP000790709"/>
    </source>
</evidence>
<proteinExistence type="predicted"/>
<accession>A0ACB8AYL9</accession>
<dbReference type="Proteomes" id="UP000790709">
    <property type="component" value="Unassembled WGS sequence"/>
</dbReference>
<reference evidence="1" key="1">
    <citation type="journal article" date="2021" name="New Phytol.">
        <title>Evolutionary innovations through gain and loss of genes in the ectomycorrhizal Boletales.</title>
        <authorList>
            <person name="Wu G."/>
            <person name="Miyauchi S."/>
            <person name="Morin E."/>
            <person name="Kuo A."/>
            <person name="Drula E."/>
            <person name="Varga T."/>
            <person name="Kohler A."/>
            <person name="Feng B."/>
            <person name="Cao Y."/>
            <person name="Lipzen A."/>
            <person name="Daum C."/>
            <person name="Hundley H."/>
            <person name="Pangilinan J."/>
            <person name="Johnson J."/>
            <person name="Barry K."/>
            <person name="LaButti K."/>
            <person name="Ng V."/>
            <person name="Ahrendt S."/>
            <person name="Min B."/>
            <person name="Choi I.G."/>
            <person name="Park H."/>
            <person name="Plett J.M."/>
            <person name="Magnuson J."/>
            <person name="Spatafora J.W."/>
            <person name="Nagy L.G."/>
            <person name="Henrissat B."/>
            <person name="Grigoriev I.V."/>
            <person name="Yang Z.L."/>
            <person name="Xu J."/>
            <person name="Martin F.M."/>
        </authorList>
    </citation>
    <scope>NUCLEOTIDE SEQUENCE</scope>
    <source>
        <strain evidence="1">KUC20120723A-06</strain>
    </source>
</reference>
<keyword evidence="2" id="KW-1185">Reference proteome</keyword>